<dbReference type="PANTHER" id="PTHR35005">
    <property type="entry name" value="3-DEHYDRO-SCYLLO-INOSOSE HYDROLASE"/>
    <property type="match status" value="1"/>
</dbReference>
<dbReference type="PANTHER" id="PTHR35005:SF1">
    <property type="entry name" value="2-AMINO-5-FORMYLAMINO-6-RIBOSYLAMINOPYRIMIDIN-4(3H)-ONE 5'-MONOPHOSPHATE DEFORMYLASE"/>
    <property type="match status" value="1"/>
</dbReference>
<keyword evidence="2" id="KW-0479">Metal-binding</keyword>
<evidence type="ECO:0000256" key="4">
    <source>
        <dbReference type="ARBA" id="ARBA00022833"/>
    </source>
</evidence>
<evidence type="ECO:0000313" key="7">
    <source>
        <dbReference type="Proteomes" id="UP001589865"/>
    </source>
</evidence>
<accession>A0ABV6JVV0</accession>
<evidence type="ECO:0000256" key="1">
    <source>
        <dbReference type="ARBA" id="ARBA00001947"/>
    </source>
</evidence>
<dbReference type="SUPFAM" id="SSF102215">
    <property type="entry name" value="Creatininase"/>
    <property type="match status" value="1"/>
</dbReference>
<dbReference type="InterPro" id="IPR003785">
    <property type="entry name" value="Creatininase/forma_Hydrolase"/>
</dbReference>
<sequence>MATATSPKVHMGTLTAGEAREIFARRPVILLPMGSHEEQGPHAQMGDYLLAEKMAELIALRATAAGTETLVAPVLPFGGADYFGSMPGGIAIRQSTLTLVLQDMFSNLLRHGLTRLIVINGHGGNVGPIYDVTRELHREKGVVIPSLYLWKISYGLLPGLIGAEKAKQVSGHGADPLTSLAMHLMPENLRPDMVPQTKERKDFMGLKMTGWGKASFEGAEVDMPLEYDMTYANGVGAGDPRLCSAETGALLSEKLTEVCSSFVQHYAAQTA</sequence>
<evidence type="ECO:0000256" key="2">
    <source>
        <dbReference type="ARBA" id="ARBA00022723"/>
    </source>
</evidence>
<dbReference type="RefSeq" id="WP_377045611.1">
    <property type="nucleotide sequence ID" value="NZ_JBHLUN010000011.1"/>
</dbReference>
<reference evidence="6 7" key="1">
    <citation type="submission" date="2024-09" db="EMBL/GenBank/DDBJ databases">
        <authorList>
            <person name="Sun Q."/>
            <person name="Mori K."/>
        </authorList>
    </citation>
    <scope>NUCLEOTIDE SEQUENCE [LARGE SCALE GENOMIC DNA]</scope>
    <source>
        <strain evidence="6 7">TBRC 5777</strain>
    </source>
</reference>
<evidence type="ECO:0000256" key="3">
    <source>
        <dbReference type="ARBA" id="ARBA00022801"/>
    </source>
</evidence>
<name>A0ABV6JVV0_9PROT</name>
<comment type="similarity">
    <text evidence="5">Belongs to the creatininase superfamily.</text>
</comment>
<dbReference type="EMBL" id="JBHLUN010000011">
    <property type="protein sequence ID" value="MFC0409860.1"/>
    <property type="molecule type" value="Genomic_DNA"/>
</dbReference>
<dbReference type="Gene3D" id="3.40.50.10310">
    <property type="entry name" value="Creatininase"/>
    <property type="match status" value="1"/>
</dbReference>
<comment type="caution">
    <text evidence="6">The sequence shown here is derived from an EMBL/GenBank/DDBJ whole genome shotgun (WGS) entry which is preliminary data.</text>
</comment>
<gene>
    <name evidence="6" type="ORF">ACFFGY_16535</name>
</gene>
<evidence type="ECO:0000313" key="6">
    <source>
        <dbReference type="EMBL" id="MFC0409860.1"/>
    </source>
</evidence>
<dbReference type="InterPro" id="IPR024087">
    <property type="entry name" value="Creatininase-like_sf"/>
</dbReference>
<proteinExistence type="inferred from homology"/>
<keyword evidence="3" id="KW-0378">Hydrolase</keyword>
<organism evidence="6 7">
    <name type="scientific">Roseomonas elaeocarpi</name>
    <dbReference type="NCBI Taxonomy" id="907779"/>
    <lineage>
        <taxon>Bacteria</taxon>
        <taxon>Pseudomonadati</taxon>
        <taxon>Pseudomonadota</taxon>
        <taxon>Alphaproteobacteria</taxon>
        <taxon>Acetobacterales</taxon>
        <taxon>Roseomonadaceae</taxon>
        <taxon>Roseomonas</taxon>
    </lineage>
</organism>
<comment type="cofactor">
    <cofactor evidence="1">
        <name>Zn(2+)</name>
        <dbReference type="ChEBI" id="CHEBI:29105"/>
    </cofactor>
</comment>
<dbReference type="Pfam" id="PF02633">
    <property type="entry name" value="Creatininase"/>
    <property type="match status" value="1"/>
</dbReference>
<dbReference type="Proteomes" id="UP001589865">
    <property type="component" value="Unassembled WGS sequence"/>
</dbReference>
<keyword evidence="4" id="KW-0862">Zinc</keyword>
<keyword evidence="7" id="KW-1185">Reference proteome</keyword>
<protein>
    <submittedName>
        <fullName evidence="6">Creatininase family protein</fullName>
    </submittedName>
</protein>
<evidence type="ECO:0000256" key="5">
    <source>
        <dbReference type="ARBA" id="ARBA00024029"/>
    </source>
</evidence>